<gene>
    <name evidence="2" type="ORF">SAMN02745223_03087</name>
</gene>
<organism evidence="2 3">
    <name type="scientific">Devosia limi DSM 17137</name>
    <dbReference type="NCBI Taxonomy" id="1121477"/>
    <lineage>
        <taxon>Bacteria</taxon>
        <taxon>Pseudomonadati</taxon>
        <taxon>Pseudomonadota</taxon>
        <taxon>Alphaproteobacteria</taxon>
        <taxon>Hyphomicrobiales</taxon>
        <taxon>Devosiaceae</taxon>
        <taxon>Devosia</taxon>
    </lineage>
</organism>
<evidence type="ECO:0000313" key="3">
    <source>
        <dbReference type="Proteomes" id="UP000184533"/>
    </source>
</evidence>
<keyword evidence="1" id="KW-0812">Transmembrane</keyword>
<sequence length="356" mass="37021">MVEAGAASQLQLFLRATLALVIGVASGLVAAATGLPLPWMLGPMIGTTVAAIAGAPLTSPMRLRTIFLPILGVMLGSGIDASTLSAIGQWTTTLLLLLPFGIVTSLACYLFYRRVGRYDPVTAFFSSMLGGINESILQGGNAGGDEKRIAMAHATRLLAVVLLGVLFFGLVLGVPTGATPDRQLQHLTLQDWLILGSCALIGAPLGKLIRLPAALIIGPMLLSAAAHVSGLVVVAPPDALVLAAQVVLGTVIGSRFIGSRIRQVGTDMLLGLGASLIMLAITVLFAFIVQSVTGTRMTHAFLAYSPGGLTEMSLLALAMGQEVAYVSVMHLARMSAVVLLSPLALPWLRRKQQAEA</sequence>
<dbReference type="Proteomes" id="UP000184533">
    <property type="component" value="Unassembled WGS sequence"/>
</dbReference>
<dbReference type="NCBIfam" id="TIGR03082">
    <property type="entry name" value="Gneg_AbrB_dup"/>
    <property type="match status" value="1"/>
</dbReference>
<dbReference type="InterPro" id="IPR017516">
    <property type="entry name" value="AbrB_dup"/>
</dbReference>
<evidence type="ECO:0000313" key="2">
    <source>
        <dbReference type="EMBL" id="SHF60604.1"/>
    </source>
</evidence>
<feature type="transmembrane region" description="Helical" evidence="1">
    <location>
        <begin position="39"/>
        <end position="59"/>
    </location>
</feature>
<feature type="transmembrane region" description="Helical" evidence="1">
    <location>
        <begin position="323"/>
        <end position="348"/>
    </location>
</feature>
<dbReference type="InterPro" id="IPR007820">
    <property type="entry name" value="AbrB_fam"/>
</dbReference>
<feature type="transmembrane region" description="Helical" evidence="1">
    <location>
        <begin position="157"/>
        <end position="177"/>
    </location>
</feature>
<dbReference type="EMBL" id="FQVC01000010">
    <property type="protein sequence ID" value="SHF60604.1"/>
    <property type="molecule type" value="Genomic_DNA"/>
</dbReference>
<dbReference type="AlphaFoldDB" id="A0A1M5D116"/>
<evidence type="ECO:0008006" key="4">
    <source>
        <dbReference type="Google" id="ProtNLM"/>
    </source>
</evidence>
<dbReference type="PANTHER" id="PTHR38457:SF1">
    <property type="entry name" value="REGULATOR ABRB-RELATED"/>
    <property type="match status" value="1"/>
</dbReference>
<feature type="transmembrane region" description="Helical" evidence="1">
    <location>
        <begin position="12"/>
        <end position="33"/>
    </location>
</feature>
<keyword evidence="1" id="KW-1133">Transmembrane helix</keyword>
<dbReference type="GO" id="GO:0016020">
    <property type="term" value="C:membrane"/>
    <property type="evidence" value="ECO:0007669"/>
    <property type="project" value="InterPro"/>
</dbReference>
<keyword evidence="1" id="KW-0472">Membrane</keyword>
<feature type="transmembrane region" description="Helical" evidence="1">
    <location>
        <begin position="189"/>
        <end position="206"/>
    </location>
</feature>
<evidence type="ECO:0000256" key="1">
    <source>
        <dbReference type="SAM" id="Phobius"/>
    </source>
</evidence>
<dbReference type="PANTHER" id="PTHR38457">
    <property type="entry name" value="REGULATOR ABRB-RELATED"/>
    <property type="match status" value="1"/>
</dbReference>
<protein>
    <recommendedName>
        <fullName evidence="4">Ammonia monooxygenase</fullName>
    </recommendedName>
</protein>
<feature type="transmembrane region" description="Helical" evidence="1">
    <location>
        <begin position="213"/>
        <end position="233"/>
    </location>
</feature>
<dbReference type="GO" id="GO:0010468">
    <property type="term" value="P:regulation of gene expression"/>
    <property type="evidence" value="ECO:0007669"/>
    <property type="project" value="InterPro"/>
</dbReference>
<feature type="transmembrane region" description="Helical" evidence="1">
    <location>
        <begin position="269"/>
        <end position="289"/>
    </location>
</feature>
<proteinExistence type="predicted"/>
<name>A0A1M5D116_9HYPH</name>
<feature type="transmembrane region" description="Helical" evidence="1">
    <location>
        <begin position="93"/>
        <end position="112"/>
    </location>
</feature>
<dbReference type="PIRSF" id="PIRSF038991">
    <property type="entry name" value="Protein_AbrB"/>
    <property type="match status" value="1"/>
</dbReference>
<feature type="transmembrane region" description="Helical" evidence="1">
    <location>
        <begin position="239"/>
        <end position="257"/>
    </location>
</feature>
<feature type="transmembrane region" description="Helical" evidence="1">
    <location>
        <begin position="66"/>
        <end position="87"/>
    </location>
</feature>
<accession>A0A1M5D116</accession>
<reference evidence="2 3" key="1">
    <citation type="submission" date="2016-11" db="EMBL/GenBank/DDBJ databases">
        <authorList>
            <person name="Jaros S."/>
            <person name="Januszkiewicz K."/>
            <person name="Wedrychowicz H."/>
        </authorList>
    </citation>
    <scope>NUCLEOTIDE SEQUENCE [LARGE SCALE GENOMIC DNA]</scope>
    <source>
        <strain evidence="2 3">DSM 17137</strain>
    </source>
</reference>
<dbReference type="Pfam" id="PF05145">
    <property type="entry name" value="AbrB"/>
    <property type="match status" value="1"/>
</dbReference>